<name>A0A022KY74_9MICO</name>
<accession>A0A022KY74</accession>
<dbReference type="Proteomes" id="UP000019754">
    <property type="component" value="Unassembled WGS sequence"/>
</dbReference>
<evidence type="ECO:0000313" key="3">
    <source>
        <dbReference type="Proteomes" id="UP000019754"/>
    </source>
</evidence>
<protein>
    <submittedName>
        <fullName evidence="2">Uncharacterized protein</fullName>
    </submittedName>
</protein>
<comment type="caution">
    <text evidence="2">The sequence shown here is derived from an EMBL/GenBank/DDBJ whole genome shotgun (WGS) entry which is preliminary data.</text>
</comment>
<sequence length="126" mass="13652">MSPTIDLHRDGTALSAQRDAILRLLLARRPALKCRLREGASGALSIDLPGGRTIEIGRMRRRGEVRWVVVSPRITGLHHQVRVTDAATVIGVVRAALRALDELTTDEAAHAQRPGEPLRSPATVTA</sequence>
<dbReference type="EMBL" id="AORC01000006">
    <property type="protein sequence ID" value="EYT49955.1"/>
    <property type="molecule type" value="Genomic_DNA"/>
</dbReference>
<dbReference type="AlphaFoldDB" id="A0A022KY74"/>
<feature type="region of interest" description="Disordered" evidence="1">
    <location>
        <begin position="107"/>
        <end position="126"/>
    </location>
</feature>
<reference evidence="2 3" key="1">
    <citation type="journal article" date="2013" name="Genome Announc.">
        <title>Draft genome sequence of an Actinobacterium, Brachybacterium muris strain UCD-AY4.</title>
        <authorList>
            <person name="Lo J.R."/>
            <person name="Lang J.M."/>
            <person name="Darling A.E."/>
            <person name="Eisen J.A."/>
            <person name="Coil D.A."/>
        </authorList>
    </citation>
    <scope>NUCLEOTIDE SEQUENCE [LARGE SCALE GENOMIC DNA]</scope>
    <source>
        <strain evidence="2 3">UCD-AY4</strain>
    </source>
</reference>
<organism evidence="2 3">
    <name type="scientific">Brachybacterium muris UCD-AY4</name>
    <dbReference type="NCBI Taxonomy" id="1249481"/>
    <lineage>
        <taxon>Bacteria</taxon>
        <taxon>Bacillati</taxon>
        <taxon>Actinomycetota</taxon>
        <taxon>Actinomycetes</taxon>
        <taxon>Micrococcales</taxon>
        <taxon>Dermabacteraceae</taxon>
        <taxon>Brachybacterium</taxon>
    </lineage>
</organism>
<evidence type="ECO:0000256" key="1">
    <source>
        <dbReference type="SAM" id="MobiDB-lite"/>
    </source>
</evidence>
<proteinExistence type="predicted"/>
<dbReference type="HOGENOM" id="CLU_1977320_0_0_11"/>
<keyword evidence="3" id="KW-1185">Reference proteome</keyword>
<gene>
    <name evidence="2" type="ORF">D641_0106245</name>
</gene>
<dbReference type="STRING" id="1249481.D641_0106245"/>
<evidence type="ECO:0000313" key="2">
    <source>
        <dbReference type="EMBL" id="EYT49955.1"/>
    </source>
</evidence>